<protein>
    <submittedName>
        <fullName evidence="5">HIT family protein</fullName>
    </submittedName>
</protein>
<dbReference type="PANTHER" id="PTHR46648">
    <property type="entry name" value="HIT FAMILY PROTEIN 1"/>
    <property type="match status" value="1"/>
</dbReference>
<dbReference type="Pfam" id="PF01230">
    <property type="entry name" value="HIT"/>
    <property type="match status" value="1"/>
</dbReference>
<dbReference type="Gene3D" id="3.30.428.10">
    <property type="entry name" value="HIT-like"/>
    <property type="match status" value="1"/>
</dbReference>
<keyword evidence="6" id="KW-1185">Reference proteome</keyword>
<dbReference type="EMBL" id="CP036422">
    <property type="protein sequence ID" value="QFU76024.1"/>
    <property type="molecule type" value="Genomic_DNA"/>
</dbReference>
<dbReference type="PROSITE" id="PS51084">
    <property type="entry name" value="HIT_2"/>
    <property type="match status" value="1"/>
</dbReference>
<dbReference type="GO" id="GO:0003824">
    <property type="term" value="F:catalytic activity"/>
    <property type="evidence" value="ECO:0007669"/>
    <property type="project" value="InterPro"/>
</dbReference>
<feature type="short sequence motif" description="Histidine triad motif" evidence="2 3">
    <location>
        <begin position="98"/>
        <end position="102"/>
    </location>
</feature>
<dbReference type="PANTHER" id="PTHR46648:SF1">
    <property type="entry name" value="ADENOSINE 5'-MONOPHOSPHORAMIDASE HNT1"/>
    <property type="match status" value="1"/>
</dbReference>
<dbReference type="SUPFAM" id="SSF54197">
    <property type="entry name" value="HIT-like"/>
    <property type="match status" value="1"/>
</dbReference>
<dbReference type="InterPro" id="IPR011146">
    <property type="entry name" value="HIT-like"/>
</dbReference>
<evidence type="ECO:0000259" key="4">
    <source>
        <dbReference type="PROSITE" id="PS51084"/>
    </source>
</evidence>
<dbReference type="InterPro" id="IPR001310">
    <property type="entry name" value="Histidine_triad_HIT"/>
</dbReference>
<dbReference type="KEGG" id="halc:EY643_10305"/>
<gene>
    <name evidence="5" type="ORF">EY643_10305</name>
</gene>
<proteinExistence type="predicted"/>
<dbReference type="PRINTS" id="PR00332">
    <property type="entry name" value="HISTRIAD"/>
</dbReference>
<evidence type="ECO:0000256" key="2">
    <source>
        <dbReference type="PIRSR" id="PIRSR601310-3"/>
    </source>
</evidence>
<dbReference type="RefSeq" id="WP_152662129.1">
    <property type="nucleotide sequence ID" value="NZ_CP036422.1"/>
</dbReference>
<reference evidence="5 6" key="1">
    <citation type="submission" date="2019-02" db="EMBL/GenBank/DDBJ databases">
        <authorList>
            <person name="Li S.-H."/>
        </authorList>
    </citation>
    <scope>NUCLEOTIDE SEQUENCE [LARGE SCALE GENOMIC DNA]</scope>
    <source>
        <strain evidence="5 6">IMCC14385</strain>
    </source>
</reference>
<evidence type="ECO:0000313" key="6">
    <source>
        <dbReference type="Proteomes" id="UP000326287"/>
    </source>
</evidence>
<organism evidence="5 6">
    <name type="scientific">Halioglobus maricola</name>
    <dbReference type="NCBI Taxonomy" id="2601894"/>
    <lineage>
        <taxon>Bacteria</taxon>
        <taxon>Pseudomonadati</taxon>
        <taxon>Pseudomonadota</taxon>
        <taxon>Gammaproteobacteria</taxon>
        <taxon>Cellvibrionales</taxon>
        <taxon>Halieaceae</taxon>
        <taxon>Halioglobus</taxon>
    </lineage>
</organism>
<dbReference type="GO" id="GO:0009117">
    <property type="term" value="P:nucleotide metabolic process"/>
    <property type="evidence" value="ECO:0007669"/>
    <property type="project" value="TreeGrafter"/>
</dbReference>
<evidence type="ECO:0000256" key="1">
    <source>
        <dbReference type="PIRSR" id="PIRSR601310-1"/>
    </source>
</evidence>
<feature type="domain" description="HIT" evidence="4">
    <location>
        <begin position="6"/>
        <end position="113"/>
    </location>
</feature>
<sequence>MSDDCIFCDIVAEKAPCYPVHETRYTRTFLDLFPAAPGHCLIVTRRHFDDIFSATPDAIGMVGHVSTLIAHAVREELQCDGVGIYQLNGAAAGQTVFHYHMHVIPRWNGEELDIHARSPGVPEELEAMAARLNKRAYSMRVDE</sequence>
<name>A0A5P9NLA6_9GAMM</name>
<dbReference type="OrthoDB" id="9784774at2"/>
<evidence type="ECO:0000256" key="3">
    <source>
        <dbReference type="PROSITE-ProRule" id="PRU00464"/>
    </source>
</evidence>
<dbReference type="Proteomes" id="UP000326287">
    <property type="component" value="Chromosome"/>
</dbReference>
<dbReference type="InterPro" id="IPR036265">
    <property type="entry name" value="HIT-like_sf"/>
</dbReference>
<evidence type="ECO:0000313" key="5">
    <source>
        <dbReference type="EMBL" id="QFU76024.1"/>
    </source>
</evidence>
<feature type="active site" description="Tele-AMP-histidine intermediate" evidence="1">
    <location>
        <position position="100"/>
    </location>
</feature>
<accession>A0A5P9NLA6</accession>
<dbReference type="AlphaFoldDB" id="A0A5P9NLA6"/>